<proteinExistence type="predicted"/>
<name>A0A395QZB3_9PSED</name>
<keyword evidence="2" id="KW-1185">Reference proteome</keyword>
<gene>
    <name evidence="1" type="ORF">ASB58_16710</name>
</gene>
<organism evidence="1 2">
    <name type="scientific">Pseudomonas abyssi</name>
    <dbReference type="NCBI Taxonomy" id="170540"/>
    <lineage>
        <taxon>Bacteria</taxon>
        <taxon>Pseudomonadati</taxon>
        <taxon>Pseudomonadota</taxon>
        <taxon>Gammaproteobacteria</taxon>
        <taxon>Pseudomonadales</taxon>
        <taxon>Pseudomonadaceae</taxon>
        <taxon>Pseudomonas</taxon>
    </lineage>
</organism>
<dbReference type="EMBL" id="LMAZ01000007">
    <property type="protein sequence ID" value="RGP53220.1"/>
    <property type="molecule type" value="Genomic_DNA"/>
</dbReference>
<reference evidence="1 2" key="1">
    <citation type="journal article" date="2018" name="Syst. Appl. Microbiol.">
        <title>Pseudomonas gallaeciensis sp. nov., isolated from crude-oil-contaminated intertidal sand samples after the Prestige oil spill.</title>
        <authorList>
            <person name="Mulet M."/>
            <person name="Sanchez D."/>
            <person name="Rodriguez A.C."/>
            <person name="Nogales B."/>
            <person name="Bosch R."/>
            <person name="Busquets A."/>
            <person name="Gomila M."/>
            <person name="Lalucat J."/>
            <person name="Garcia-Valdes E."/>
        </authorList>
    </citation>
    <scope>NUCLEOTIDE SEQUENCE [LARGE SCALE GENOMIC DNA]</scope>
    <source>
        <strain evidence="1 2">V113</strain>
    </source>
</reference>
<dbReference type="Proteomes" id="UP000265411">
    <property type="component" value="Unassembled WGS sequence"/>
</dbReference>
<protein>
    <submittedName>
        <fullName evidence="1">Uncharacterized protein</fullName>
    </submittedName>
</protein>
<sequence>MERWLDLRSAVLEGGLLKISSYSRKRLYQATGLWFGRPVTGYLLGARIAARSAFGRVFAHEKADRFGRFANGHRIITSDILRAEKLNDFWVLRTKSGSLYVVVTFDAAGGRRSLDAFFSLDPAVLQFTPARLH</sequence>
<accession>A0A395QZB3</accession>
<evidence type="ECO:0000313" key="1">
    <source>
        <dbReference type="EMBL" id="RGP53220.1"/>
    </source>
</evidence>
<comment type="caution">
    <text evidence="1">The sequence shown here is derived from an EMBL/GenBank/DDBJ whole genome shotgun (WGS) entry which is preliminary data.</text>
</comment>
<evidence type="ECO:0000313" key="2">
    <source>
        <dbReference type="Proteomes" id="UP000265411"/>
    </source>
</evidence>
<dbReference type="AlphaFoldDB" id="A0A395QZB3"/>